<dbReference type="Gene3D" id="3.40.50.720">
    <property type="entry name" value="NAD(P)-binding Rossmann-like Domain"/>
    <property type="match status" value="2"/>
</dbReference>
<evidence type="ECO:0000256" key="2">
    <source>
        <dbReference type="ARBA" id="ARBA00023027"/>
    </source>
</evidence>
<evidence type="ECO:0000259" key="4">
    <source>
        <dbReference type="Pfam" id="PF00389"/>
    </source>
</evidence>
<keyword evidence="1 3" id="KW-0560">Oxidoreductase</keyword>
<feature type="domain" description="D-isomer specific 2-hydroxyacid dehydrogenase catalytic" evidence="4">
    <location>
        <begin position="41"/>
        <end position="324"/>
    </location>
</feature>
<dbReference type="Pfam" id="PF02826">
    <property type="entry name" value="2-Hacid_dh_C"/>
    <property type="match status" value="1"/>
</dbReference>
<evidence type="ECO:0000313" key="6">
    <source>
        <dbReference type="EMBL" id="GLS18081.1"/>
    </source>
</evidence>
<evidence type="ECO:0000313" key="7">
    <source>
        <dbReference type="Proteomes" id="UP001156882"/>
    </source>
</evidence>
<dbReference type="EMBL" id="BSPC01000008">
    <property type="protein sequence ID" value="GLS18081.1"/>
    <property type="molecule type" value="Genomic_DNA"/>
</dbReference>
<dbReference type="CDD" id="cd12156">
    <property type="entry name" value="HPPR"/>
    <property type="match status" value="1"/>
</dbReference>
<dbReference type="InterPro" id="IPR006140">
    <property type="entry name" value="D-isomer_DH_NAD-bd"/>
</dbReference>
<reference evidence="7" key="1">
    <citation type="journal article" date="2019" name="Int. J. Syst. Evol. Microbiol.">
        <title>The Global Catalogue of Microorganisms (GCM) 10K type strain sequencing project: providing services to taxonomists for standard genome sequencing and annotation.</title>
        <authorList>
            <consortium name="The Broad Institute Genomics Platform"/>
            <consortium name="The Broad Institute Genome Sequencing Center for Infectious Disease"/>
            <person name="Wu L."/>
            <person name="Ma J."/>
        </authorList>
    </citation>
    <scope>NUCLEOTIDE SEQUENCE [LARGE SCALE GENOMIC DNA]</scope>
    <source>
        <strain evidence="7">NBRC 101365</strain>
    </source>
</reference>
<evidence type="ECO:0000259" key="5">
    <source>
        <dbReference type="Pfam" id="PF02826"/>
    </source>
</evidence>
<organism evidence="6 7">
    <name type="scientific">Labrys miyagiensis</name>
    <dbReference type="NCBI Taxonomy" id="346912"/>
    <lineage>
        <taxon>Bacteria</taxon>
        <taxon>Pseudomonadati</taxon>
        <taxon>Pseudomonadota</taxon>
        <taxon>Alphaproteobacteria</taxon>
        <taxon>Hyphomicrobiales</taxon>
        <taxon>Xanthobacteraceae</taxon>
        <taxon>Labrys</taxon>
    </lineage>
</organism>
<comment type="similarity">
    <text evidence="3">Belongs to the D-isomer specific 2-hydroxyacid dehydrogenase family.</text>
</comment>
<dbReference type="InterPro" id="IPR036291">
    <property type="entry name" value="NAD(P)-bd_dom_sf"/>
</dbReference>
<dbReference type="InterPro" id="IPR006139">
    <property type="entry name" value="D-isomer_2_OHA_DH_cat_dom"/>
</dbReference>
<protein>
    <submittedName>
        <fullName evidence="6">D-2-hydroxyacid dehydrogenase</fullName>
    </submittedName>
</protein>
<comment type="caution">
    <text evidence="6">The sequence shown here is derived from an EMBL/GenBank/DDBJ whole genome shotgun (WGS) entry which is preliminary data.</text>
</comment>
<dbReference type="PANTHER" id="PTHR10996">
    <property type="entry name" value="2-HYDROXYACID DEHYDROGENASE-RELATED"/>
    <property type="match status" value="1"/>
</dbReference>
<evidence type="ECO:0000256" key="3">
    <source>
        <dbReference type="RuleBase" id="RU003719"/>
    </source>
</evidence>
<keyword evidence="7" id="KW-1185">Reference proteome</keyword>
<dbReference type="Pfam" id="PF00389">
    <property type="entry name" value="2-Hacid_dh"/>
    <property type="match status" value="1"/>
</dbReference>
<sequence>MNVSGPVSAPQSYFSMPHVLMLGPYPDWDMLPMEASYRLHKLWEQEGSDTLAENRNSVRAIATRGELGANKALIDALPNLEIIACYGVGTDAIDLPTARERRIRVTNTPDVLTGDVADIAVGLALATMRRLPAGDAHVRSGAWAQGNMGLVTRFHGKKVGIVGFGRIGSTIARRVSGFDVEIGYFDRSARSDAPHLFFPDILALAAWSDVLIVTLAGGASTHKLVGAEVFRALGPKGFLVNVSRGSTIDEPALLDALESKIIAGAGLDVFWNEPSIDPRFAAIDTVVLQPHHASGTVETRQAMGQLVRDNLAAHFAGRPLLTPVA</sequence>
<dbReference type="PANTHER" id="PTHR10996:SF178">
    <property type="entry name" value="2-HYDROXYACID DEHYDROGENASE YGL185C-RELATED"/>
    <property type="match status" value="1"/>
</dbReference>
<dbReference type="Proteomes" id="UP001156882">
    <property type="component" value="Unassembled WGS sequence"/>
</dbReference>
<dbReference type="InterPro" id="IPR050223">
    <property type="entry name" value="D-isomer_2-hydroxyacid_DH"/>
</dbReference>
<dbReference type="SUPFAM" id="SSF51735">
    <property type="entry name" value="NAD(P)-binding Rossmann-fold domains"/>
    <property type="match status" value="1"/>
</dbReference>
<dbReference type="SUPFAM" id="SSF52283">
    <property type="entry name" value="Formate/glycerate dehydrogenase catalytic domain-like"/>
    <property type="match status" value="1"/>
</dbReference>
<feature type="domain" description="D-isomer specific 2-hydroxyacid dehydrogenase NAD-binding" evidence="5">
    <location>
        <begin position="121"/>
        <end position="293"/>
    </location>
</feature>
<gene>
    <name evidence="6" type="ORF">GCM10007874_10970</name>
</gene>
<proteinExistence type="inferred from homology"/>
<name>A0ABQ6CIM5_9HYPH</name>
<dbReference type="PROSITE" id="PS00065">
    <property type="entry name" value="D_2_HYDROXYACID_DH_1"/>
    <property type="match status" value="1"/>
</dbReference>
<accession>A0ABQ6CIM5</accession>
<dbReference type="InterPro" id="IPR029752">
    <property type="entry name" value="D-isomer_DH_CS1"/>
</dbReference>
<keyword evidence="2" id="KW-0520">NAD</keyword>
<evidence type="ECO:0000256" key="1">
    <source>
        <dbReference type="ARBA" id="ARBA00023002"/>
    </source>
</evidence>